<dbReference type="Proteomes" id="UP001305647">
    <property type="component" value="Unassembled WGS sequence"/>
</dbReference>
<keyword evidence="2" id="KW-1185">Reference proteome</keyword>
<comment type="caution">
    <text evidence="1">The sequence shown here is derived from an EMBL/GenBank/DDBJ whole genome shotgun (WGS) entry which is preliminary data.</text>
</comment>
<gene>
    <name evidence="1" type="ORF">N658DRAFT_497869</name>
</gene>
<dbReference type="AlphaFoldDB" id="A0AAN6Q1B9"/>
<sequence length="161" mass="18050">MCVLIKVLCRNTDVLSFFVVCLPHIRYNLYSSRIQGWLDLQLGFREVEPELTSSASQISNFILAPSWIIHRYAQSQSSSMVMLDAPASPGINSVIHVAVGGAFHPFAQSPPRAVLDTYVSSRYLIFPSIKRFPNSRSRQRGGSGEKFHEFLGYSVSRTLQP</sequence>
<dbReference type="EMBL" id="MU863645">
    <property type="protein sequence ID" value="KAK4099890.1"/>
    <property type="molecule type" value="Genomic_DNA"/>
</dbReference>
<reference evidence="1" key="2">
    <citation type="submission" date="2023-05" db="EMBL/GenBank/DDBJ databases">
        <authorList>
            <consortium name="Lawrence Berkeley National Laboratory"/>
            <person name="Steindorff A."/>
            <person name="Hensen N."/>
            <person name="Bonometti L."/>
            <person name="Westerberg I."/>
            <person name="Brannstrom I.O."/>
            <person name="Guillou S."/>
            <person name="Cros-Aarteil S."/>
            <person name="Calhoun S."/>
            <person name="Haridas S."/>
            <person name="Kuo A."/>
            <person name="Mondo S."/>
            <person name="Pangilinan J."/>
            <person name="Riley R."/>
            <person name="Labutti K."/>
            <person name="Andreopoulos B."/>
            <person name="Lipzen A."/>
            <person name="Chen C."/>
            <person name="Yanf M."/>
            <person name="Daum C."/>
            <person name="Ng V."/>
            <person name="Clum A."/>
            <person name="Ohm R."/>
            <person name="Martin F."/>
            <person name="Silar P."/>
            <person name="Natvig D."/>
            <person name="Lalanne C."/>
            <person name="Gautier V."/>
            <person name="Ament-Velasquez S.L."/>
            <person name="Kruys A."/>
            <person name="Hutchinson M.I."/>
            <person name="Powell A.J."/>
            <person name="Barry K."/>
            <person name="Miller A.N."/>
            <person name="Grigoriev I.V."/>
            <person name="Debuchy R."/>
            <person name="Gladieux P."/>
            <person name="Thoren M.H."/>
            <person name="Johannesson H."/>
        </authorList>
    </citation>
    <scope>NUCLEOTIDE SEQUENCE</scope>
    <source>
        <strain evidence="1">CBS 757.83</strain>
    </source>
</reference>
<proteinExistence type="predicted"/>
<evidence type="ECO:0000313" key="2">
    <source>
        <dbReference type="Proteomes" id="UP001305647"/>
    </source>
</evidence>
<protein>
    <submittedName>
        <fullName evidence="1">Uncharacterized protein</fullName>
    </submittedName>
</protein>
<organism evidence="1 2">
    <name type="scientific">Parathielavia hyrcaniae</name>
    <dbReference type="NCBI Taxonomy" id="113614"/>
    <lineage>
        <taxon>Eukaryota</taxon>
        <taxon>Fungi</taxon>
        <taxon>Dikarya</taxon>
        <taxon>Ascomycota</taxon>
        <taxon>Pezizomycotina</taxon>
        <taxon>Sordariomycetes</taxon>
        <taxon>Sordariomycetidae</taxon>
        <taxon>Sordariales</taxon>
        <taxon>Chaetomiaceae</taxon>
        <taxon>Parathielavia</taxon>
    </lineage>
</organism>
<evidence type="ECO:0000313" key="1">
    <source>
        <dbReference type="EMBL" id="KAK4099890.1"/>
    </source>
</evidence>
<accession>A0AAN6Q1B9</accession>
<name>A0AAN6Q1B9_9PEZI</name>
<reference evidence="1" key="1">
    <citation type="journal article" date="2023" name="Mol. Phylogenet. Evol.">
        <title>Genome-scale phylogeny and comparative genomics of the fungal order Sordariales.</title>
        <authorList>
            <person name="Hensen N."/>
            <person name="Bonometti L."/>
            <person name="Westerberg I."/>
            <person name="Brannstrom I.O."/>
            <person name="Guillou S."/>
            <person name="Cros-Aarteil S."/>
            <person name="Calhoun S."/>
            <person name="Haridas S."/>
            <person name="Kuo A."/>
            <person name="Mondo S."/>
            <person name="Pangilinan J."/>
            <person name="Riley R."/>
            <person name="LaButti K."/>
            <person name="Andreopoulos B."/>
            <person name="Lipzen A."/>
            <person name="Chen C."/>
            <person name="Yan M."/>
            <person name="Daum C."/>
            <person name="Ng V."/>
            <person name="Clum A."/>
            <person name="Steindorff A."/>
            <person name="Ohm R.A."/>
            <person name="Martin F."/>
            <person name="Silar P."/>
            <person name="Natvig D.O."/>
            <person name="Lalanne C."/>
            <person name="Gautier V."/>
            <person name="Ament-Velasquez S.L."/>
            <person name="Kruys A."/>
            <person name="Hutchinson M.I."/>
            <person name="Powell A.J."/>
            <person name="Barry K."/>
            <person name="Miller A.N."/>
            <person name="Grigoriev I.V."/>
            <person name="Debuchy R."/>
            <person name="Gladieux P."/>
            <person name="Hiltunen Thoren M."/>
            <person name="Johannesson H."/>
        </authorList>
    </citation>
    <scope>NUCLEOTIDE SEQUENCE</scope>
    <source>
        <strain evidence="1">CBS 757.83</strain>
    </source>
</reference>